<dbReference type="SMART" id="SM00943">
    <property type="entry name" value="Prim-Pol"/>
    <property type="match status" value="1"/>
</dbReference>
<comment type="caution">
    <text evidence="3">The sequence shown here is derived from an EMBL/GenBank/DDBJ whole genome shotgun (WGS) entry which is preliminary data.</text>
</comment>
<protein>
    <recommendedName>
        <fullName evidence="4">DNA primase/polymerase bifunctional N-terminal domain-containing protein</fullName>
    </recommendedName>
</protein>
<dbReference type="InterPro" id="IPR014820">
    <property type="entry name" value="PriCT_1"/>
</dbReference>
<proteinExistence type="predicted"/>
<dbReference type="CDD" id="cd04859">
    <property type="entry name" value="Prim_Pol"/>
    <property type="match status" value="1"/>
</dbReference>
<dbReference type="SUPFAM" id="SSF56747">
    <property type="entry name" value="Prim-pol domain"/>
    <property type="match status" value="1"/>
</dbReference>
<feature type="domain" description="Primase C-terminal 1" evidence="1">
    <location>
        <begin position="199"/>
        <end position="269"/>
    </location>
</feature>
<gene>
    <name evidence="3" type="ORF">LCGC14_0336800</name>
</gene>
<dbReference type="Pfam" id="PF09250">
    <property type="entry name" value="Prim-Pol"/>
    <property type="match status" value="1"/>
</dbReference>
<dbReference type="AlphaFoldDB" id="A0A0F9TF69"/>
<dbReference type="SMART" id="SM00942">
    <property type="entry name" value="PriCT_1"/>
    <property type="match status" value="1"/>
</dbReference>
<evidence type="ECO:0000313" key="3">
    <source>
        <dbReference type="EMBL" id="KKN79825.1"/>
    </source>
</evidence>
<feature type="domain" description="DNA primase/polymerase bifunctional N-terminal" evidence="2">
    <location>
        <begin position="9"/>
        <end position="168"/>
    </location>
</feature>
<sequence length="519" mass="58177">MSNPILEAAIAYADRGWPVVPLRPKGKAPWLAEWQINATKDSETVVEWWNGRPASNVGIQLGQRGGLIDIEGDEADSEKEILALFGGQIPHCPTFKSARSIHRIFQWHERLPGGAVIHIGAIEIRIGNHSKGAQSVFPPSIHASGATYTWLEGLTPDDVEPPELTAILLARIYNAAGEETAVAPEEHGPGAWRKFFDQDNVLETKDGRDNALLSLACKQAARIPNIGDAQEQADLYTMMVAMNLAKCKPPLEDKDVERIHRQAINYTRGDTSREAREAAGFTELGLQFENGLWLPGSWELVTVLSDPPEYRLHVPQWEELTSDGRGIVPLSLEELRDSNKVAAKVQAITRIVVLDDRPRKWPNIWHGLPGNLKDKRKSTRGLMAQLVAASELEQAPSVEKRYVVVAEIFQEIVVDRAKAARDDDKPNQYWPTKMSDGTIWFRWAEAWKEPLRDKLLTIAERSELRRRLGIDNADFALHGADRKRYCILKPRHANTLQQIIDAESRGAQKETKSPETYPP</sequence>
<evidence type="ECO:0000259" key="1">
    <source>
        <dbReference type="SMART" id="SM00942"/>
    </source>
</evidence>
<evidence type="ECO:0008006" key="4">
    <source>
        <dbReference type="Google" id="ProtNLM"/>
    </source>
</evidence>
<reference evidence="3" key="1">
    <citation type="journal article" date="2015" name="Nature">
        <title>Complex archaea that bridge the gap between prokaryotes and eukaryotes.</title>
        <authorList>
            <person name="Spang A."/>
            <person name="Saw J.H."/>
            <person name="Jorgensen S.L."/>
            <person name="Zaremba-Niedzwiedzka K."/>
            <person name="Martijn J."/>
            <person name="Lind A.E."/>
            <person name="van Eijk R."/>
            <person name="Schleper C."/>
            <person name="Guy L."/>
            <person name="Ettema T.J."/>
        </authorList>
    </citation>
    <scope>NUCLEOTIDE SEQUENCE</scope>
</reference>
<accession>A0A0F9TF69</accession>
<organism evidence="3">
    <name type="scientific">marine sediment metagenome</name>
    <dbReference type="NCBI Taxonomy" id="412755"/>
    <lineage>
        <taxon>unclassified sequences</taxon>
        <taxon>metagenomes</taxon>
        <taxon>ecological metagenomes</taxon>
    </lineage>
</organism>
<evidence type="ECO:0000259" key="2">
    <source>
        <dbReference type="SMART" id="SM00943"/>
    </source>
</evidence>
<dbReference type="Gene3D" id="3.30.720.160">
    <property type="entry name" value="Bifunctional DNA primase/polymerase, N-terminal"/>
    <property type="match status" value="1"/>
</dbReference>
<dbReference type="EMBL" id="LAZR01000242">
    <property type="protein sequence ID" value="KKN79825.1"/>
    <property type="molecule type" value="Genomic_DNA"/>
</dbReference>
<dbReference type="InterPro" id="IPR015330">
    <property type="entry name" value="DNA_primase/pol_bifunc_N"/>
</dbReference>
<name>A0A0F9TF69_9ZZZZ</name>